<gene>
    <name evidence="1" type="ORF">SCHPADRAFT_904518</name>
</gene>
<dbReference type="Proteomes" id="UP000053477">
    <property type="component" value="Unassembled WGS sequence"/>
</dbReference>
<keyword evidence="2" id="KW-1185">Reference proteome</keyword>
<dbReference type="AlphaFoldDB" id="A0A0H2S8B6"/>
<accession>A0A0H2S8B6</accession>
<reference evidence="1 2" key="1">
    <citation type="submission" date="2015-04" db="EMBL/GenBank/DDBJ databases">
        <title>Complete genome sequence of Schizopora paradoxa KUC8140, a cosmopolitan wood degrader in East Asia.</title>
        <authorList>
            <consortium name="DOE Joint Genome Institute"/>
            <person name="Min B."/>
            <person name="Park H."/>
            <person name="Jang Y."/>
            <person name="Kim J.-J."/>
            <person name="Kim K.H."/>
            <person name="Pangilinan J."/>
            <person name="Lipzen A."/>
            <person name="Riley R."/>
            <person name="Grigoriev I.V."/>
            <person name="Spatafora J.W."/>
            <person name="Choi I.-G."/>
        </authorList>
    </citation>
    <scope>NUCLEOTIDE SEQUENCE [LARGE SCALE GENOMIC DNA]</scope>
    <source>
        <strain evidence="1 2">KUC8140</strain>
    </source>
</reference>
<name>A0A0H2S8B6_9AGAM</name>
<dbReference type="InParanoid" id="A0A0H2S8B6"/>
<evidence type="ECO:0000313" key="2">
    <source>
        <dbReference type="Proteomes" id="UP000053477"/>
    </source>
</evidence>
<protein>
    <submittedName>
        <fullName evidence="1">Uncharacterized protein</fullName>
    </submittedName>
</protein>
<proteinExistence type="predicted"/>
<dbReference type="EMBL" id="KQ085965">
    <property type="protein sequence ID" value="KLO13111.1"/>
    <property type="molecule type" value="Genomic_DNA"/>
</dbReference>
<organism evidence="1 2">
    <name type="scientific">Schizopora paradoxa</name>
    <dbReference type="NCBI Taxonomy" id="27342"/>
    <lineage>
        <taxon>Eukaryota</taxon>
        <taxon>Fungi</taxon>
        <taxon>Dikarya</taxon>
        <taxon>Basidiomycota</taxon>
        <taxon>Agaricomycotina</taxon>
        <taxon>Agaricomycetes</taxon>
        <taxon>Hymenochaetales</taxon>
        <taxon>Schizoporaceae</taxon>
        <taxon>Schizopora</taxon>
    </lineage>
</organism>
<sequence length="80" mass="9253">MDMDIIAHYHTLLYTDLSFTDITLRTFLSFLDYTTRSRVSHSFAPVPTTPVAPYYSFSFSHLISSLVYLVNFTCNADRFV</sequence>
<evidence type="ECO:0000313" key="1">
    <source>
        <dbReference type="EMBL" id="KLO13111.1"/>
    </source>
</evidence>